<dbReference type="RefSeq" id="WP_281094632.1">
    <property type="nucleotide sequence ID" value="NZ_JARYZI010000007.1"/>
</dbReference>
<sequence length="157" mass="18266">MRSEASTVDDYIKELPQERQEAIAKLRTIFKKELEALGFEEGMGYGMISYWVPYSLYPEGYHCKPQQPLPFLSIASQKNYIAIYHLAIYADEALLSWFTDEYPKYTSAKLDMGKSCIRFKNPSLIPYDLFEILARKITATDWIKQYEKNRAMGRHGA</sequence>
<dbReference type="EMBL" id="JARYZI010000007">
    <property type="protein sequence ID" value="MDH8678740.1"/>
    <property type="molecule type" value="Genomic_DNA"/>
</dbReference>
<feature type="domain" description="YdhG-like" evidence="1">
    <location>
        <begin position="19"/>
        <end position="136"/>
    </location>
</feature>
<dbReference type="Proteomes" id="UP001158045">
    <property type="component" value="Unassembled WGS sequence"/>
</dbReference>
<protein>
    <submittedName>
        <fullName evidence="2">DUF1801 domain-containing protein</fullName>
    </submittedName>
</protein>
<reference evidence="2 3" key="1">
    <citation type="submission" date="2023-04" db="EMBL/GenBank/DDBJ databases">
        <title>Fusibacter bizertensis strain WBS, isolated from littoral bottom sediments of the Arctic seas - biochemical and genomic analysis.</title>
        <authorList>
            <person name="Brioukhanov A.L."/>
        </authorList>
    </citation>
    <scope>NUCLEOTIDE SEQUENCE [LARGE SCALE GENOMIC DNA]</scope>
    <source>
        <strain evidence="2 3">WBS</strain>
    </source>
</reference>
<dbReference type="SUPFAM" id="SSF159888">
    <property type="entry name" value="YdhG-like"/>
    <property type="match status" value="1"/>
</dbReference>
<comment type="caution">
    <text evidence="2">The sequence shown here is derived from an EMBL/GenBank/DDBJ whole genome shotgun (WGS) entry which is preliminary data.</text>
</comment>
<evidence type="ECO:0000313" key="2">
    <source>
        <dbReference type="EMBL" id="MDH8678740.1"/>
    </source>
</evidence>
<dbReference type="Gene3D" id="3.90.1150.200">
    <property type="match status" value="1"/>
</dbReference>
<evidence type="ECO:0000259" key="1">
    <source>
        <dbReference type="Pfam" id="PF08818"/>
    </source>
</evidence>
<proteinExistence type="predicted"/>
<dbReference type="InterPro" id="IPR014922">
    <property type="entry name" value="YdhG-like"/>
</dbReference>
<evidence type="ECO:0000313" key="3">
    <source>
        <dbReference type="Proteomes" id="UP001158045"/>
    </source>
</evidence>
<keyword evidence="3" id="KW-1185">Reference proteome</keyword>
<organism evidence="2 3">
    <name type="scientific">Fusibacter bizertensis</name>
    <dbReference type="NCBI Taxonomy" id="1488331"/>
    <lineage>
        <taxon>Bacteria</taxon>
        <taxon>Bacillati</taxon>
        <taxon>Bacillota</taxon>
        <taxon>Clostridia</taxon>
        <taxon>Eubacteriales</taxon>
        <taxon>Eubacteriales Family XII. Incertae Sedis</taxon>
        <taxon>Fusibacter</taxon>
    </lineage>
</organism>
<dbReference type="Pfam" id="PF08818">
    <property type="entry name" value="DUF1801"/>
    <property type="match status" value="1"/>
</dbReference>
<gene>
    <name evidence="2" type="ORF">QE109_11310</name>
</gene>
<name>A0ABT6NE97_9FIRM</name>
<accession>A0ABT6NE97</accession>